<gene>
    <name evidence="1" type="ORF">C9994_10610</name>
</gene>
<comment type="caution">
    <text evidence="1">The sequence shown here is derived from an EMBL/GenBank/DDBJ whole genome shotgun (WGS) entry which is preliminary data.</text>
</comment>
<name>A0A2T4DPG3_9BACT</name>
<dbReference type="Proteomes" id="UP000240608">
    <property type="component" value="Unassembled WGS sequence"/>
</dbReference>
<reference evidence="1 2" key="1">
    <citation type="submission" date="2018-03" db="EMBL/GenBank/DDBJ databases">
        <title>Cross-interface Injection: A General Nanoliter Liquid Handling Method Applied to Single Cells Genome Amplification Automated Nanoliter Liquid Handling Applied to Single Cell Multiple Displacement Amplification.</title>
        <authorList>
            <person name="Yun J."/>
            <person name="Xu P."/>
            <person name="Xu J."/>
            <person name="Dai X."/>
            <person name="Wang Y."/>
            <person name="Zheng X."/>
            <person name="Cao C."/>
            <person name="Yi Q."/>
            <person name="Zhu Y."/>
            <person name="Wang L."/>
            <person name="Dong Z."/>
            <person name="Huang Y."/>
            <person name="Huang L."/>
            <person name="Du W."/>
        </authorList>
    </citation>
    <scope>NUCLEOTIDE SEQUENCE [LARGE SCALE GENOMIC DNA]</scope>
    <source>
        <strain evidence="1 2">Z-D1-2</strain>
    </source>
</reference>
<organism evidence="1 2">
    <name type="scientific">Marivirga lumbricoides</name>
    <dbReference type="NCBI Taxonomy" id="1046115"/>
    <lineage>
        <taxon>Bacteria</taxon>
        <taxon>Pseudomonadati</taxon>
        <taxon>Bacteroidota</taxon>
        <taxon>Cytophagia</taxon>
        <taxon>Cytophagales</taxon>
        <taxon>Marivirgaceae</taxon>
        <taxon>Marivirga</taxon>
    </lineage>
</organism>
<dbReference type="AlphaFoldDB" id="A0A2T4DPG3"/>
<sequence>MEKLNPIIDFKTLEETKRYTKIFCSALNECKERFDLISEGMEYTKELYLKIWQTGEVKFFEDLYFETTLKKREGIPGIKEMSREGVMMLFPMDSKKLKLIKAYEASSKNAMQIKNRNRVEFECIILEKGVFVIDEKCFELQFTIDFKSDLQIEAYKAIKYLVDNIEPTLRKAGIPLNNTGALSVSNHRCFNNMLGMSNPKMLSERSEIDLVKYIVSVVK</sequence>
<evidence type="ECO:0000313" key="2">
    <source>
        <dbReference type="Proteomes" id="UP000240608"/>
    </source>
</evidence>
<evidence type="ECO:0000313" key="1">
    <source>
        <dbReference type="EMBL" id="PTB95692.1"/>
    </source>
</evidence>
<accession>A0A2T4DPG3</accession>
<protein>
    <submittedName>
        <fullName evidence="1">Uncharacterized protein</fullName>
    </submittedName>
</protein>
<proteinExistence type="predicted"/>
<dbReference type="EMBL" id="PYVU01000093">
    <property type="protein sequence ID" value="PTB95692.1"/>
    <property type="molecule type" value="Genomic_DNA"/>
</dbReference>